<dbReference type="GO" id="GO:0020037">
    <property type="term" value="F:heme binding"/>
    <property type="evidence" value="ECO:0007669"/>
    <property type="project" value="InterPro"/>
</dbReference>
<dbReference type="InterPro" id="IPR002397">
    <property type="entry name" value="Cyt_P450_B"/>
</dbReference>
<keyword evidence="2" id="KW-0503">Monooxygenase</keyword>
<keyword evidence="2" id="KW-0349">Heme</keyword>
<dbReference type="GO" id="GO:0016705">
    <property type="term" value="F:oxidoreductase activity, acting on paired donors, with incorporation or reduction of molecular oxygen"/>
    <property type="evidence" value="ECO:0007669"/>
    <property type="project" value="InterPro"/>
</dbReference>
<dbReference type="RefSeq" id="WP_184777745.1">
    <property type="nucleotide sequence ID" value="NZ_JACHMG010000001.1"/>
</dbReference>
<dbReference type="CDD" id="cd11037">
    <property type="entry name" value="CYP199A2-like"/>
    <property type="match status" value="1"/>
</dbReference>
<evidence type="ECO:0000256" key="1">
    <source>
        <dbReference type="ARBA" id="ARBA00010617"/>
    </source>
</evidence>
<keyword evidence="4" id="KW-1185">Reference proteome</keyword>
<name>A0A840IN57_9PSEU</name>
<dbReference type="PRINTS" id="PR00359">
    <property type="entry name" value="BP450"/>
</dbReference>
<dbReference type="SUPFAM" id="SSF48264">
    <property type="entry name" value="Cytochrome P450"/>
    <property type="match status" value="1"/>
</dbReference>
<dbReference type="PANTHER" id="PTHR46696:SF1">
    <property type="entry name" value="CYTOCHROME P450 YJIB-RELATED"/>
    <property type="match status" value="1"/>
</dbReference>
<keyword evidence="2" id="KW-0408">Iron</keyword>
<dbReference type="EMBL" id="JACHMG010000001">
    <property type="protein sequence ID" value="MBB4683323.1"/>
    <property type="molecule type" value="Genomic_DNA"/>
</dbReference>
<dbReference type="PROSITE" id="PS00086">
    <property type="entry name" value="CYTOCHROME_P450"/>
    <property type="match status" value="1"/>
</dbReference>
<dbReference type="PANTHER" id="PTHR46696">
    <property type="entry name" value="P450, PUTATIVE (EUROFUNG)-RELATED"/>
    <property type="match status" value="1"/>
</dbReference>
<proteinExistence type="inferred from homology"/>
<comment type="caution">
    <text evidence="3">The sequence shown here is derived from an EMBL/GenBank/DDBJ whole genome shotgun (WGS) entry which is preliminary data.</text>
</comment>
<protein>
    <submittedName>
        <fullName evidence="3">Cytochrome P450</fullName>
    </submittedName>
</protein>
<comment type="similarity">
    <text evidence="1 2">Belongs to the cytochrome P450 family.</text>
</comment>
<dbReference type="AlphaFoldDB" id="A0A840IN57"/>
<gene>
    <name evidence="3" type="ORF">BJY18_000808</name>
</gene>
<dbReference type="Gene3D" id="1.10.630.10">
    <property type="entry name" value="Cytochrome P450"/>
    <property type="match status" value="1"/>
</dbReference>
<dbReference type="InterPro" id="IPR017972">
    <property type="entry name" value="Cyt_P450_CS"/>
</dbReference>
<reference evidence="3 4" key="1">
    <citation type="submission" date="2020-08" db="EMBL/GenBank/DDBJ databases">
        <title>Sequencing the genomes of 1000 actinobacteria strains.</title>
        <authorList>
            <person name="Klenk H.-P."/>
        </authorList>
    </citation>
    <scope>NUCLEOTIDE SEQUENCE [LARGE SCALE GENOMIC DNA]</scope>
    <source>
        <strain evidence="3 4">DSM 45859</strain>
    </source>
</reference>
<evidence type="ECO:0000313" key="3">
    <source>
        <dbReference type="EMBL" id="MBB4683323.1"/>
    </source>
</evidence>
<dbReference type="GO" id="GO:0005506">
    <property type="term" value="F:iron ion binding"/>
    <property type="evidence" value="ECO:0007669"/>
    <property type="project" value="InterPro"/>
</dbReference>
<evidence type="ECO:0000313" key="4">
    <source>
        <dbReference type="Proteomes" id="UP000581769"/>
    </source>
</evidence>
<keyword evidence="2" id="KW-0560">Oxidoreductase</keyword>
<dbReference type="InterPro" id="IPR001128">
    <property type="entry name" value="Cyt_P450"/>
</dbReference>
<dbReference type="InterPro" id="IPR036396">
    <property type="entry name" value="Cyt_P450_sf"/>
</dbReference>
<sequence>MPAIPAYPHDIWTDDVLLDPHPHYRALRELGPVVWLEAHQMYAVPRYAEARAVLRAGDTFCSGQGVGLNDVINGIGAGTTLMSDGKLHDHLRSVIGPGLTPRALRSIRTSVRQLATELVGRLVAQGSFDAVADLARVLPLTVVPDLVGWPAGGREHLLAWAGATFDLLGPLNSRAEHAIPQAQEMMEFAARTAAEGNIQSGGLGDAILDAARRGELPPSQVPPLIIDYLAPSLDTTISAIGSALWLLATNPDQWAALKTDPTLIPNAFNETVRLESPIRAFSRVATTDTELDGYGVPAEARLIVLYASANRDEQVFDRPDDFDVSRNNAAAHLGFGYGAHGCAGQGLARLEGHAVLQALVDQVEAIEPGRPVRALNNVISAWDSLPVTVHPTRQTVVANA</sequence>
<dbReference type="GO" id="GO:0004497">
    <property type="term" value="F:monooxygenase activity"/>
    <property type="evidence" value="ECO:0007669"/>
    <property type="project" value="UniProtKB-KW"/>
</dbReference>
<dbReference type="Proteomes" id="UP000581769">
    <property type="component" value="Unassembled WGS sequence"/>
</dbReference>
<evidence type="ECO:0000256" key="2">
    <source>
        <dbReference type="RuleBase" id="RU000461"/>
    </source>
</evidence>
<keyword evidence="2" id="KW-0479">Metal-binding</keyword>
<dbReference type="Pfam" id="PF00067">
    <property type="entry name" value="p450"/>
    <property type="match status" value="1"/>
</dbReference>
<organism evidence="3 4">
    <name type="scientific">Amycolatopsis jiangsuensis</name>
    <dbReference type="NCBI Taxonomy" id="1181879"/>
    <lineage>
        <taxon>Bacteria</taxon>
        <taxon>Bacillati</taxon>
        <taxon>Actinomycetota</taxon>
        <taxon>Actinomycetes</taxon>
        <taxon>Pseudonocardiales</taxon>
        <taxon>Pseudonocardiaceae</taxon>
        <taxon>Amycolatopsis</taxon>
    </lineage>
</organism>
<accession>A0A840IN57</accession>